<dbReference type="Gene3D" id="1.25.40.20">
    <property type="entry name" value="Ankyrin repeat-containing domain"/>
    <property type="match status" value="1"/>
</dbReference>
<evidence type="ECO:0000259" key="8">
    <source>
        <dbReference type="Pfam" id="PF13962"/>
    </source>
</evidence>
<evidence type="ECO:0000256" key="3">
    <source>
        <dbReference type="ARBA" id="ARBA00022737"/>
    </source>
</evidence>
<organism evidence="9 10">
    <name type="scientific">Corchorus capsularis</name>
    <name type="common">Jute</name>
    <dbReference type="NCBI Taxonomy" id="210143"/>
    <lineage>
        <taxon>Eukaryota</taxon>
        <taxon>Viridiplantae</taxon>
        <taxon>Streptophyta</taxon>
        <taxon>Embryophyta</taxon>
        <taxon>Tracheophyta</taxon>
        <taxon>Spermatophyta</taxon>
        <taxon>Magnoliopsida</taxon>
        <taxon>eudicotyledons</taxon>
        <taxon>Gunneridae</taxon>
        <taxon>Pentapetalae</taxon>
        <taxon>rosids</taxon>
        <taxon>malvids</taxon>
        <taxon>Malvales</taxon>
        <taxon>Malvaceae</taxon>
        <taxon>Grewioideae</taxon>
        <taxon>Apeibeae</taxon>
        <taxon>Corchorus</taxon>
    </lineage>
</organism>
<keyword evidence="2" id="KW-0812">Transmembrane</keyword>
<feature type="repeat" description="ANK" evidence="7">
    <location>
        <begin position="255"/>
        <end position="277"/>
    </location>
</feature>
<evidence type="ECO:0000313" key="9">
    <source>
        <dbReference type="EMBL" id="OMO66450.1"/>
    </source>
</evidence>
<dbReference type="Pfam" id="PF13962">
    <property type="entry name" value="PGG"/>
    <property type="match status" value="1"/>
</dbReference>
<dbReference type="EMBL" id="AWWV01012527">
    <property type="protein sequence ID" value="OMO66450.1"/>
    <property type="molecule type" value="Genomic_DNA"/>
</dbReference>
<keyword evidence="3" id="KW-0677">Repeat</keyword>
<comment type="subcellular location">
    <subcellularLocation>
        <location evidence="1">Membrane</location>
        <topology evidence="1">Multi-pass membrane protein</topology>
    </subcellularLocation>
</comment>
<evidence type="ECO:0000256" key="7">
    <source>
        <dbReference type="PROSITE-ProRule" id="PRU00023"/>
    </source>
</evidence>
<name>A0A1R3H836_COCAP</name>
<accession>A0A1R3H836</accession>
<dbReference type="InterPro" id="IPR026961">
    <property type="entry name" value="PGG_dom"/>
</dbReference>
<dbReference type="InterPro" id="IPR002110">
    <property type="entry name" value="Ankyrin_rpt"/>
</dbReference>
<dbReference type="Pfam" id="PF13606">
    <property type="entry name" value="Ank_3"/>
    <property type="match status" value="1"/>
</dbReference>
<dbReference type="Pfam" id="PF12796">
    <property type="entry name" value="Ank_2"/>
    <property type="match status" value="2"/>
</dbReference>
<evidence type="ECO:0000256" key="4">
    <source>
        <dbReference type="ARBA" id="ARBA00022989"/>
    </source>
</evidence>
<dbReference type="InterPro" id="IPR036770">
    <property type="entry name" value="Ankyrin_rpt-contain_sf"/>
</dbReference>
<comment type="caution">
    <text evidence="9">The sequence shown here is derived from an EMBL/GenBank/DDBJ whole genome shotgun (WGS) entry which is preliminary data.</text>
</comment>
<reference evidence="9 10" key="1">
    <citation type="submission" date="2013-09" db="EMBL/GenBank/DDBJ databases">
        <title>Corchorus capsularis genome sequencing.</title>
        <authorList>
            <person name="Alam M."/>
            <person name="Haque M.S."/>
            <person name="Islam M.S."/>
            <person name="Emdad E.M."/>
            <person name="Islam M.M."/>
            <person name="Ahmed B."/>
            <person name="Halim A."/>
            <person name="Hossen Q.M.M."/>
            <person name="Hossain M.Z."/>
            <person name="Ahmed R."/>
            <person name="Khan M.M."/>
            <person name="Islam R."/>
            <person name="Rashid M.M."/>
            <person name="Khan S.A."/>
            <person name="Rahman M.S."/>
            <person name="Alam M."/>
        </authorList>
    </citation>
    <scope>NUCLEOTIDE SEQUENCE [LARGE SCALE GENOMIC DNA]</scope>
    <source>
        <strain evidence="10">cv. CVL-1</strain>
        <tissue evidence="9">Whole seedling</tissue>
    </source>
</reference>
<dbReference type="PANTHER" id="PTHR24186">
    <property type="entry name" value="PROTEIN PHOSPHATASE 1 REGULATORY SUBUNIT"/>
    <property type="match status" value="1"/>
</dbReference>
<sequence>MRLQHHQVEEIMDTSITYMDRKLFKAAKDGDMELLFNKYKGGLDQLVDGEQNTALHIYSTGGGREVTIIRILRRFCLSTRFEIRREVSMEYLKQLLDRCPRLLRQANAKGEIPLHVAARHGRRKIVEFLIKRSKEENVELEQMVRMTDNDQNTALHMAVQFDDNFQVVRLLLKEEPDYLSNSVDTRGITPLYLAARRGFFCSVDEILDKNYCQPRALLGSHSRTILHAATLANSEQTVKIILKSKKHLTKQGDEDGRTPLHYAAVSGYISVAKALLQSYDGSAAAYLTDKEKGMTALHMAALQGDIAMMKCIISHCPGCTGIVDKRGWNFLHFAFLTLHHARDISRDELINYHFIRNFLYHKDVDGITPSHVSRYGPHSSSEISHPVWDEKSSQVAENKTKIEQVLQEICKIEVAGILVRDFNDIPDAATDVSYKRTDEKIRQTHLLVATLVATVTFTAAFTVPGGYKSEQGTALLCHNAAFKVFIITDSLAFFVA</sequence>
<gene>
    <name evidence="9" type="ORF">CCACVL1_21137</name>
</gene>
<evidence type="ECO:0000313" key="10">
    <source>
        <dbReference type="Proteomes" id="UP000188268"/>
    </source>
</evidence>
<protein>
    <recommendedName>
        <fullName evidence="8">PGG domain-containing protein</fullName>
    </recommendedName>
</protein>
<dbReference type="AlphaFoldDB" id="A0A1R3H836"/>
<dbReference type="Gramene" id="OMO66450">
    <property type="protein sequence ID" value="OMO66450"/>
    <property type="gene ID" value="CCACVL1_21137"/>
</dbReference>
<proteinExistence type="predicted"/>
<keyword evidence="4" id="KW-1133">Transmembrane helix</keyword>
<keyword evidence="10" id="KW-1185">Reference proteome</keyword>
<dbReference type="STRING" id="210143.A0A1R3H836"/>
<dbReference type="SUPFAM" id="SSF48403">
    <property type="entry name" value="Ankyrin repeat"/>
    <property type="match status" value="1"/>
</dbReference>
<keyword evidence="5 7" id="KW-0040">ANK repeat</keyword>
<evidence type="ECO:0000256" key="2">
    <source>
        <dbReference type="ARBA" id="ARBA00022692"/>
    </source>
</evidence>
<dbReference type="GO" id="GO:0005886">
    <property type="term" value="C:plasma membrane"/>
    <property type="evidence" value="ECO:0007669"/>
    <property type="project" value="TreeGrafter"/>
</dbReference>
<dbReference type="PROSITE" id="PS50088">
    <property type="entry name" value="ANK_REPEAT"/>
    <property type="match status" value="2"/>
</dbReference>
<evidence type="ECO:0000256" key="5">
    <source>
        <dbReference type="ARBA" id="ARBA00023043"/>
    </source>
</evidence>
<dbReference type="PROSITE" id="PS50297">
    <property type="entry name" value="ANK_REP_REGION"/>
    <property type="match status" value="2"/>
</dbReference>
<feature type="repeat" description="ANK" evidence="7">
    <location>
        <begin position="109"/>
        <end position="141"/>
    </location>
</feature>
<dbReference type="PANTHER" id="PTHR24186:SF50">
    <property type="entry name" value="ANKYRIN REPEAT-CONTAINING PROTEIN ITN1-LIKE ISOFORM X1"/>
    <property type="match status" value="1"/>
</dbReference>
<keyword evidence="6" id="KW-0472">Membrane</keyword>
<dbReference type="SMART" id="SM00248">
    <property type="entry name" value="ANK"/>
    <property type="match status" value="7"/>
</dbReference>
<evidence type="ECO:0000256" key="6">
    <source>
        <dbReference type="ARBA" id="ARBA00023136"/>
    </source>
</evidence>
<dbReference type="Proteomes" id="UP000188268">
    <property type="component" value="Unassembled WGS sequence"/>
</dbReference>
<dbReference type="OMA" id="YGFINIW"/>
<feature type="domain" description="PGG" evidence="8">
    <location>
        <begin position="439"/>
        <end position="495"/>
    </location>
</feature>
<evidence type="ECO:0000256" key="1">
    <source>
        <dbReference type="ARBA" id="ARBA00004141"/>
    </source>
</evidence>
<dbReference type="OrthoDB" id="1002120at2759"/>